<feature type="compositionally biased region" description="Polar residues" evidence="2">
    <location>
        <begin position="1"/>
        <end position="13"/>
    </location>
</feature>
<dbReference type="AlphaFoldDB" id="A0A7R8WGK3"/>
<proteinExistence type="predicted"/>
<feature type="compositionally biased region" description="Polar residues" evidence="2">
    <location>
        <begin position="21"/>
        <end position="36"/>
    </location>
</feature>
<reference evidence="3" key="1">
    <citation type="submission" date="2020-11" db="EMBL/GenBank/DDBJ databases">
        <authorList>
            <person name="Tran Van P."/>
        </authorList>
    </citation>
    <scope>NUCLEOTIDE SEQUENCE</scope>
</reference>
<evidence type="ECO:0000313" key="3">
    <source>
        <dbReference type="EMBL" id="CAD7228761.1"/>
    </source>
</evidence>
<organism evidence="3">
    <name type="scientific">Cyprideis torosa</name>
    <dbReference type="NCBI Taxonomy" id="163714"/>
    <lineage>
        <taxon>Eukaryota</taxon>
        <taxon>Metazoa</taxon>
        <taxon>Ecdysozoa</taxon>
        <taxon>Arthropoda</taxon>
        <taxon>Crustacea</taxon>
        <taxon>Oligostraca</taxon>
        <taxon>Ostracoda</taxon>
        <taxon>Podocopa</taxon>
        <taxon>Podocopida</taxon>
        <taxon>Cytherocopina</taxon>
        <taxon>Cytheroidea</taxon>
        <taxon>Cytherideidae</taxon>
        <taxon>Cyprideis</taxon>
    </lineage>
</organism>
<dbReference type="EMBL" id="OB661692">
    <property type="protein sequence ID" value="CAD7228761.1"/>
    <property type="molecule type" value="Genomic_DNA"/>
</dbReference>
<accession>A0A7R8WGK3</accession>
<dbReference type="OrthoDB" id="7471643at2759"/>
<feature type="region of interest" description="Disordered" evidence="2">
    <location>
        <begin position="1"/>
        <end position="40"/>
    </location>
</feature>
<feature type="coiled-coil region" evidence="1">
    <location>
        <begin position="75"/>
        <end position="130"/>
    </location>
</feature>
<gene>
    <name evidence="3" type="ORF">CTOB1V02_LOCUS6639</name>
</gene>
<name>A0A7R8WGK3_9CRUS</name>
<protein>
    <submittedName>
        <fullName evidence="3">Uncharacterized protein</fullName>
    </submittedName>
</protein>
<evidence type="ECO:0000256" key="1">
    <source>
        <dbReference type="SAM" id="Coils"/>
    </source>
</evidence>
<sequence>MSRVQANRSSSMAVATRNLHHQPQFTNTAQTNPSSHATDHQRMESMSSGDAAHAAAILLNLGQPCCHLDGPGVEVNGLLQRLDSLRQENNKLKCDKLDLLRQHVACQREIKKLKEREMKLQMDLSSASQENSRLRALLRDYTSVDVSSV</sequence>
<keyword evidence="1" id="KW-0175">Coiled coil</keyword>
<evidence type="ECO:0000256" key="2">
    <source>
        <dbReference type="SAM" id="MobiDB-lite"/>
    </source>
</evidence>